<reference evidence="3" key="1">
    <citation type="submission" date="2022-02" db="EMBL/GenBank/DDBJ databases">
        <authorList>
            <person name="Henning P.M."/>
            <person name="McCubbin A.G."/>
            <person name="Shore J.S."/>
        </authorList>
    </citation>
    <scope>NUCLEOTIDE SEQUENCE</scope>
    <source>
        <strain evidence="3">F60SS</strain>
        <tissue evidence="3">Leaves</tissue>
    </source>
</reference>
<dbReference type="PANTHER" id="PTHR10460:SF10">
    <property type="entry name" value="PROTEIN ABIL3"/>
    <property type="match status" value="1"/>
</dbReference>
<dbReference type="OrthoDB" id="1927036at2759"/>
<sequence>MIMVETLKDYAIKALVYCIDHLGSVAYKITTSLDEKIGDVSAIELQFSCSEQDENMSRIHQQKWP</sequence>
<keyword evidence="4" id="KW-1185">Reference proteome</keyword>
<evidence type="ECO:0000256" key="2">
    <source>
        <dbReference type="ARBA" id="ARBA00025223"/>
    </source>
</evidence>
<dbReference type="AlphaFoldDB" id="A0A9Q0FQV6"/>
<gene>
    <name evidence="3" type="primary">ABIL2</name>
    <name evidence="3" type="ORF">Tsubulata_013265</name>
</gene>
<organism evidence="3 4">
    <name type="scientific">Turnera subulata</name>
    <dbReference type="NCBI Taxonomy" id="218843"/>
    <lineage>
        <taxon>Eukaryota</taxon>
        <taxon>Viridiplantae</taxon>
        <taxon>Streptophyta</taxon>
        <taxon>Embryophyta</taxon>
        <taxon>Tracheophyta</taxon>
        <taxon>Spermatophyta</taxon>
        <taxon>Magnoliopsida</taxon>
        <taxon>eudicotyledons</taxon>
        <taxon>Gunneridae</taxon>
        <taxon>Pentapetalae</taxon>
        <taxon>rosids</taxon>
        <taxon>fabids</taxon>
        <taxon>Malpighiales</taxon>
        <taxon>Passifloraceae</taxon>
        <taxon>Turnera</taxon>
    </lineage>
</organism>
<evidence type="ECO:0000313" key="4">
    <source>
        <dbReference type="Proteomes" id="UP001141552"/>
    </source>
</evidence>
<dbReference type="Proteomes" id="UP001141552">
    <property type="component" value="Unassembled WGS sequence"/>
</dbReference>
<dbReference type="Gene3D" id="6.10.140.1620">
    <property type="match status" value="1"/>
</dbReference>
<reference evidence="3" key="2">
    <citation type="journal article" date="2023" name="Plants (Basel)">
        <title>Annotation of the Turnera subulata (Passifloraceae) Draft Genome Reveals the S-Locus Evolved after the Divergence of Turneroideae from Passifloroideae in a Stepwise Manner.</title>
        <authorList>
            <person name="Henning P.M."/>
            <person name="Roalson E.H."/>
            <person name="Mir W."/>
            <person name="McCubbin A.G."/>
            <person name="Shore J.S."/>
        </authorList>
    </citation>
    <scope>NUCLEOTIDE SEQUENCE</scope>
    <source>
        <strain evidence="3">F60SS</strain>
    </source>
</reference>
<proteinExistence type="inferred from homology"/>
<evidence type="ECO:0000256" key="1">
    <source>
        <dbReference type="ARBA" id="ARBA00010020"/>
    </source>
</evidence>
<comment type="caution">
    <text evidence="3">The sequence shown here is derived from an EMBL/GenBank/DDBJ whole genome shotgun (WGS) entry which is preliminary data.</text>
</comment>
<accession>A0A9Q0FQV6</accession>
<comment type="function">
    <text evidence="2">Involved in regulation of actin and microtubule organization. Part of a WAVE complex that activates the Arp2/3 complex.</text>
</comment>
<protein>
    <submittedName>
        <fullName evidence="3">Protein abil2</fullName>
    </submittedName>
</protein>
<dbReference type="InterPro" id="IPR028457">
    <property type="entry name" value="ABI"/>
</dbReference>
<name>A0A9Q0FQV6_9ROSI</name>
<comment type="similarity">
    <text evidence="1">Belongs to the ABI family.</text>
</comment>
<evidence type="ECO:0000313" key="3">
    <source>
        <dbReference type="EMBL" id="KAJ4835010.1"/>
    </source>
</evidence>
<dbReference type="EMBL" id="JAKUCV010004542">
    <property type="protein sequence ID" value="KAJ4835010.1"/>
    <property type="molecule type" value="Genomic_DNA"/>
</dbReference>
<dbReference type="PANTHER" id="PTHR10460">
    <property type="entry name" value="ABL INTERACTOR FAMILY MEMBER"/>
    <property type="match status" value="1"/>
</dbReference>